<dbReference type="EMBL" id="JAULSN010000002">
    <property type="protein sequence ID" value="KAK3378666.1"/>
    <property type="molecule type" value="Genomic_DNA"/>
</dbReference>
<dbReference type="Pfam" id="PF00282">
    <property type="entry name" value="Pyridoxal_deC"/>
    <property type="match status" value="1"/>
</dbReference>
<accession>A0AAE0KL70</accession>
<protein>
    <submittedName>
        <fullName evidence="5">Pyridoxal phosphate-dependent transferase</fullName>
    </submittedName>
</protein>
<keyword evidence="3" id="KW-0456">Lyase</keyword>
<dbReference type="InterPro" id="IPR015421">
    <property type="entry name" value="PyrdxlP-dep_Trfase_major"/>
</dbReference>
<reference evidence="5" key="1">
    <citation type="journal article" date="2023" name="Mol. Phylogenet. Evol.">
        <title>Genome-scale phylogeny and comparative genomics of the fungal order Sordariales.</title>
        <authorList>
            <person name="Hensen N."/>
            <person name="Bonometti L."/>
            <person name="Westerberg I."/>
            <person name="Brannstrom I.O."/>
            <person name="Guillou S."/>
            <person name="Cros-Aarteil S."/>
            <person name="Calhoun S."/>
            <person name="Haridas S."/>
            <person name="Kuo A."/>
            <person name="Mondo S."/>
            <person name="Pangilinan J."/>
            <person name="Riley R."/>
            <person name="LaButti K."/>
            <person name="Andreopoulos B."/>
            <person name="Lipzen A."/>
            <person name="Chen C."/>
            <person name="Yan M."/>
            <person name="Daum C."/>
            <person name="Ng V."/>
            <person name="Clum A."/>
            <person name="Steindorff A."/>
            <person name="Ohm R.A."/>
            <person name="Martin F."/>
            <person name="Silar P."/>
            <person name="Natvig D.O."/>
            <person name="Lalanne C."/>
            <person name="Gautier V."/>
            <person name="Ament-Velasquez S.L."/>
            <person name="Kruys A."/>
            <person name="Hutchinson M.I."/>
            <person name="Powell A.J."/>
            <person name="Barry K."/>
            <person name="Miller A.N."/>
            <person name="Grigoriev I.V."/>
            <person name="Debuchy R."/>
            <person name="Gladieux P."/>
            <person name="Hiltunen Thoren M."/>
            <person name="Johannesson H."/>
        </authorList>
    </citation>
    <scope>NUCLEOTIDE SEQUENCE</scope>
    <source>
        <strain evidence="5">CBS 958.72</strain>
    </source>
</reference>
<dbReference type="InterPro" id="IPR050477">
    <property type="entry name" value="GrpII_AminoAcid_Decarb"/>
</dbReference>
<comment type="caution">
    <text evidence="5">The sequence shown here is derived from an EMBL/GenBank/DDBJ whole genome shotgun (WGS) entry which is preliminary data.</text>
</comment>
<keyword evidence="2 4" id="KW-0663">Pyridoxal phosphate</keyword>
<gene>
    <name evidence="5" type="ORF">B0T24DRAFT_646555</name>
</gene>
<evidence type="ECO:0000256" key="4">
    <source>
        <dbReference type="PIRSR" id="PIRSR602129-50"/>
    </source>
</evidence>
<dbReference type="InterPro" id="IPR002129">
    <property type="entry name" value="PyrdxlP-dep_de-COase"/>
</dbReference>
<dbReference type="GO" id="GO:0030170">
    <property type="term" value="F:pyridoxal phosphate binding"/>
    <property type="evidence" value="ECO:0007669"/>
    <property type="project" value="InterPro"/>
</dbReference>
<organism evidence="5 6">
    <name type="scientific">Lasiosphaeria ovina</name>
    <dbReference type="NCBI Taxonomy" id="92902"/>
    <lineage>
        <taxon>Eukaryota</taxon>
        <taxon>Fungi</taxon>
        <taxon>Dikarya</taxon>
        <taxon>Ascomycota</taxon>
        <taxon>Pezizomycotina</taxon>
        <taxon>Sordariomycetes</taxon>
        <taxon>Sordariomycetidae</taxon>
        <taxon>Sordariales</taxon>
        <taxon>Lasiosphaeriaceae</taxon>
        <taxon>Lasiosphaeria</taxon>
    </lineage>
</organism>
<evidence type="ECO:0000313" key="5">
    <source>
        <dbReference type="EMBL" id="KAK3378666.1"/>
    </source>
</evidence>
<dbReference type="GO" id="GO:0016830">
    <property type="term" value="F:carbon-carbon lyase activity"/>
    <property type="evidence" value="ECO:0007669"/>
    <property type="project" value="InterPro"/>
</dbReference>
<dbReference type="GO" id="GO:0016740">
    <property type="term" value="F:transferase activity"/>
    <property type="evidence" value="ECO:0007669"/>
    <property type="project" value="UniProtKB-KW"/>
</dbReference>
<evidence type="ECO:0000256" key="3">
    <source>
        <dbReference type="ARBA" id="ARBA00023239"/>
    </source>
</evidence>
<proteinExistence type="predicted"/>
<dbReference type="SUPFAM" id="SSF53383">
    <property type="entry name" value="PLP-dependent transferases"/>
    <property type="match status" value="1"/>
</dbReference>
<keyword evidence="6" id="KW-1185">Reference proteome</keyword>
<dbReference type="AlphaFoldDB" id="A0AAE0KL70"/>
<comment type="cofactor">
    <cofactor evidence="1 4">
        <name>pyridoxal 5'-phosphate</name>
        <dbReference type="ChEBI" id="CHEBI:597326"/>
    </cofactor>
</comment>
<name>A0AAE0KL70_9PEZI</name>
<evidence type="ECO:0000256" key="2">
    <source>
        <dbReference type="ARBA" id="ARBA00022898"/>
    </source>
</evidence>
<dbReference type="GO" id="GO:0019752">
    <property type="term" value="P:carboxylic acid metabolic process"/>
    <property type="evidence" value="ECO:0007669"/>
    <property type="project" value="InterPro"/>
</dbReference>
<evidence type="ECO:0000313" key="6">
    <source>
        <dbReference type="Proteomes" id="UP001287356"/>
    </source>
</evidence>
<evidence type="ECO:0000256" key="1">
    <source>
        <dbReference type="ARBA" id="ARBA00001933"/>
    </source>
</evidence>
<dbReference type="InterPro" id="IPR015424">
    <property type="entry name" value="PyrdxlP-dep_Trfase"/>
</dbReference>
<dbReference type="Gene3D" id="3.40.640.10">
    <property type="entry name" value="Type I PLP-dependent aspartate aminotransferase-like (Major domain)"/>
    <property type="match status" value="2"/>
</dbReference>
<dbReference type="PANTHER" id="PTHR42735">
    <property type="match status" value="1"/>
</dbReference>
<dbReference type="Proteomes" id="UP001287356">
    <property type="component" value="Unassembled WGS sequence"/>
</dbReference>
<keyword evidence="5" id="KW-0808">Transferase</keyword>
<feature type="modified residue" description="N6-(pyridoxal phosphate)lysine" evidence="4">
    <location>
        <position position="441"/>
    </location>
</feature>
<sequence>MAETNADVLAHAKVSSWFLGPRAENFSVLKELFNHVLDDQARARKKIYTDDPEFITNDMKNLSTYKEGLATLDFHLKELSDNLSATSVPFWSPRYNGHMNMDTAIPGIIGYMSAMMYNPNNVATEASPYTTKLEREVGVDLCKMLGYNVYENLGPPIAWGHITCGGSVANLEAIWAIRNLKFYPLSLKLAMEEGAPLHFLAHATPAFEVLTCRGTTEKFRGEKKKFTDLSTWELLNLTPDTVLDIPTRLDKEYSISPAFLQSALRDYLAQTVGKDYLEKKFNIKPGKFFLSATKHYSWPKGGAITGIGSANFVDVAVDEDARMNIEDFEAHLDECIAGEDEGRYTPVFGAVAIIGSTEHGACDPLEDMLKVRTRFQERGLSFAIHSDAAWGGYFASFVGDIDKFIPSKPLYLVPAMTLSPHTDAQLSVLGLSDSITIDPHKSGYINYPSGGLCYRDGRMRYLVTWTSPIVFHEGDALESMGVYGVEGSKPGASAAATWLTHKTIGFQENGYKRLLGEAVFTCTKLYCYWATMTRDEDDFLVVPLIQLPSERRPAKGIEPADPEDSEDRKKRIEAEKERIREKILGASTEDLVKDKESWAFLAKLGGDLMINAFACNFKVDGKPNTDVGEANYLNQRLFQRLSISAMRDLKDKNPPIILTSSVFGEKAYGKCLSTYKTRLQLDDGVSPAHGDLRFLVNVTMSPWPADSDFLGGLVQSFRDIAEEEVQRCVRRNRLTADVHGFIMQGGLTDDDEDAPIYLTHMPMFHKANHRWQVIVKATFPPEVRALYRDLRAKNPDKFYTAANTAPEFLDKLLSDAAGTEWRMDEGVPMDGAEPLARFMLSSVQVIVKESMSFSGLDQTYPDRMPFYLYGSRAEIHIDHVLKTAPNAFINSDRVGLDVTPELTDEQLGKGVIAVLDTVVEKSLQPLTLKGKEQEVILDSPGLSLVKGKEHRVSIYESYEDFKSGNAKLASGTITLQENVFADWAMTNMDGADAH</sequence>
<reference evidence="5" key="2">
    <citation type="submission" date="2023-06" db="EMBL/GenBank/DDBJ databases">
        <authorList>
            <consortium name="Lawrence Berkeley National Laboratory"/>
            <person name="Haridas S."/>
            <person name="Hensen N."/>
            <person name="Bonometti L."/>
            <person name="Westerberg I."/>
            <person name="Brannstrom I.O."/>
            <person name="Guillou S."/>
            <person name="Cros-Aarteil S."/>
            <person name="Calhoun S."/>
            <person name="Kuo A."/>
            <person name="Mondo S."/>
            <person name="Pangilinan J."/>
            <person name="Riley R."/>
            <person name="Labutti K."/>
            <person name="Andreopoulos B."/>
            <person name="Lipzen A."/>
            <person name="Chen C."/>
            <person name="Yanf M."/>
            <person name="Daum C."/>
            <person name="Ng V."/>
            <person name="Clum A."/>
            <person name="Steindorff A."/>
            <person name="Ohm R."/>
            <person name="Martin F."/>
            <person name="Silar P."/>
            <person name="Natvig D."/>
            <person name="Lalanne C."/>
            <person name="Gautier V."/>
            <person name="Ament-Velasquez S.L."/>
            <person name="Kruys A."/>
            <person name="Hutchinson M.I."/>
            <person name="Powell A.J."/>
            <person name="Barry K."/>
            <person name="Miller A.N."/>
            <person name="Grigoriev I.V."/>
            <person name="Debuchy R."/>
            <person name="Gladieux P."/>
            <person name="Thoren M.H."/>
            <person name="Johannesson H."/>
        </authorList>
    </citation>
    <scope>NUCLEOTIDE SEQUENCE</scope>
    <source>
        <strain evidence="5">CBS 958.72</strain>
    </source>
</reference>
<dbReference type="PANTHER" id="PTHR42735:SF4">
    <property type="entry name" value="PYRIDOXAL PHOSPHATE-DEPENDENT DECARBOXYLASE FAMILY PROTEIN"/>
    <property type="match status" value="1"/>
</dbReference>